<accession>A0A9Y1FPZ2</accession>
<dbReference type="SMART" id="SM00710">
    <property type="entry name" value="PbH1"/>
    <property type="match status" value="14"/>
</dbReference>
<dbReference type="InterPro" id="IPR018247">
    <property type="entry name" value="EF_Hand_1_Ca_BS"/>
</dbReference>
<evidence type="ECO:0000313" key="10">
    <source>
        <dbReference type="EMBL" id="UJG44068.1"/>
    </source>
</evidence>
<dbReference type="InterPro" id="IPR022441">
    <property type="entry name" value="Para_beta_helix_rpt-2"/>
</dbReference>
<dbReference type="PANTHER" id="PTHR37467:SF1">
    <property type="entry name" value="EXPORTED CALCIUM-BINDING GLYCOPROTEIN"/>
    <property type="match status" value="1"/>
</dbReference>
<evidence type="ECO:0000256" key="6">
    <source>
        <dbReference type="SAM" id="Coils"/>
    </source>
</evidence>
<feature type="compositionally biased region" description="Acidic residues" evidence="7">
    <location>
        <begin position="547"/>
        <end position="557"/>
    </location>
</feature>
<feature type="compositionally biased region" description="Acidic residues" evidence="7">
    <location>
        <begin position="566"/>
        <end position="587"/>
    </location>
</feature>
<evidence type="ECO:0000256" key="2">
    <source>
        <dbReference type="ARBA" id="ARBA00016512"/>
    </source>
</evidence>
<evidence type="ECO:0000256" key="7">
    <source>
        <dbReference type="SAM" id="MobiDB-lite"/>
    </source>
</evidence>
<feature type="compositionally biased region" description="Polar residues" evidence="7">
    <location>
        <begin position="590"/>
        <end position="599"/>
    </location>
</feature>
<dbReference type="EMBL" id="CP084167">
    <property type="protein sequence ID" value="UJG44068.1"/>
    <property type="molecule type" value="Genomic_DNA"/>
</dbReference>
<sequence>MIKNSKNTNLKTNLVLVLLIVSSVLITYDVQKTKDIDIKFNKIALARILSINSNSNFNNIIKNSYISHSPIIIDSDEDLTVFPGSGTVDDPYIIENYNITSSNNDGIKITNTTKYILIRDCYLNGVSSEFYGIYIYSTKNGTIAVSNNSINSYQRGIFLDSSSDNNLTSNVITNSTYGIRIVSSSGNTLISNLITNIISGLSISFSSDNIFNFNLITNSFSGLGLYNSSGNSLTSNVITNSSSYSLKLEYSFNNTITSNTVSDSRGFYGIKLEYSFNNTFTSNTVSNSQGYYGISLGHSFNNRFISNTISNSSVYGIYLSHSFNNTFISNIVSNSSSYNVFLYFSVNNTFISNVISNTSVSGLGIAFSSNNSFTSNVIINCSSYGISFDFNSNNNSFVKNILITNNLGGSSQACDNGENNKFYSGTTGNYWSDWSEIGVYNIDGSANNFDPYPMYIDLDQDNMPDKWEEENGLNIIIDDSAKDPDNDGLTNLEEYQADTDPFDNDTDRDGLIDGDEVNIYSTDPLNSDTDGDGMSDGWEVENNLDPLADDASLDPDNDSLTNLEEYTNDTDPLDPDNDGDGLIDGDEVNIYSTDPLNSDTDGDGMSDGWEVENNLDPLADDASLDPDNDSLTNLEEYTNDTDPLDPDNDGDGLIDGDEVNIYSTDPLDPDTDGDGLIDGDEVNIYSTDPLDPDTDGDGLIDSDEVNIYLTDPLDSDTDKDGRSDGWEIENGKNPVKKNIYLNLFEIVTYFIILPISIILLLFFVYEYKMRLKIRENFPKIINMQTKLNEEFDKIFTNFSSLLLFISSIEEITQYLEKIRLFLREYLFICSNKRRLKNIEREQLNKAYYQLEYFINTTLHYKIKYLIDLINLRNLQSFKIEMLSNLIHNWFNQEFKPLIVSYQKLLTFLNHIISFKEDTSIIKKLFPSFRSKWSKVFDFAIKKVKIVRALLEEDNKTLSELSKIIRDKKNNNRKLERLKKISLVYDKISLNKLSPLLDFDSIEVMKLWLYVYSKDVPNKIERDEIIFGFQFGETLVTEDMTTAIDDLLKQFSEWERTGKGKKQ</sequence>
<dbReference type="InterPro" id="IPR053180">
    <property type="entry name" value="Ca-binding_acidic-repeat"/>
</dbReference>
<dbReference type="SUPFAM" id="SSF51126">
    <property type="entry name" value="Pectin lyase-like"/>
    <property type="match status" value="2"/>
</dbReference>
<dbReference type="InterPro" id="IPR011050">
    <property type="entry name" value="Pectin_lyase_fold/virulence"/>
</dbReference>
<keyword evidence="6" id="KW-0175">Coiled coil</keyword>
<dbReference type="InterPro" id="IPR007742">
    <property type="entry name" value="NosD_dom"/>
</dbReference>
<protein>
    <recommendedName>
        <fullName evidence="2">Probable pectate lyase C</fullName>
    </recommendedName>
</protein>
<keyword evidence="8" id="KW-0472">Membrane</keyword>
<evidence type="ECO:0000256" key="3">
    <source>
        <dbReference type="ARBA" id="ARBA00022525"/>
    </source>
</evidence>
<name>A0A9Y1FPZ2_9ARCH</name>
<dbReference type="InterPro" id="IPR012334">
    <property type="entry name" value="Pectin_lyas_fold"/>
</dbReference>
<comment type="subcellular location">
    <subcellularLocation>
        <location evidence="1">Secreted</location>
    </subcellularLocation>
</comment>
<feature type="region of interest" description="Disordered" evidence="7">
    <location>
        <begin position="516"/>
        <end position="679"/>
    </location>
</feature>
<evidence type="ECO:0000256" key="4">
    <source>
        <dbReference type="ARBA" id="ARBA00022729"/>
    </source>
</evidence>
<dbReference type="Proteomes" id="UP001200513">
    <property type="component" value="Chromosome"/>
</dbReference>
<feature type="compositionally biased region" description="Acidic residues" evidence="7">
    <location>
        <begin position="667"/>
        <end position="679"/>
    </location>
</feature>
<evidence type="ECO:0000259" key="9">
    <source>
        <dbReference type="Pfam" id="PF05048"/>
    </source>
</evidence>
<dbReference type="PROSITE" id="PS00018">
    <property type="entry name" value="EF_HAND_1"/>
    <property type="match status" value="5"/>
</dbReference>
<dbReference type="AlphaFoldDB" id="A0A9Y1FPZ2"/>
<keyword evidence="4" id="KW-0732">Signal</keyword>
<dbReference type="PANTHER" id="PTHR37467">
    <property type="entry name" value="EXPORTED CALCIUM-BINDING GLYCOPROTEIN-RELATED"/>
    <property type="match status" value="1"/>
</dbReference>
<feature type="compositionally biased region" description="Polar residues" evidence="7">
    <location>
        <begin position="519"/>
        <end position="528"/>
    </location>
</feature>
<dbReference type="Pfam" id="PF18884">
    <property type="entry name" value="TSP3_bac"/>
    <property type="match status" value="8"/>
</dbReference>
<evidence type="ECO:0000256" key="5">
    <source>
        <dbReference type="ARBA" id="ARBA00022837"/>
    </source>
</evidence>
<organism evidence="10">
    <name type="scientific">Candidatus Heimdallarchaeum endolithica</name>
    <dbReference type="NCBI Taxonomy" id="2876572"/>
    <lineage>
        <taxon>Archaea</taxon>
        <taxon>Promethearchaeati</taxon>
        <taxon>Candidatus Heimdallarchaeota</taxon>
        <taxon>Candidatus Heimdallarchaeia (ex Rinke et al. 2021) (nom. nud.)</taxon>
        <taxon>Candidatus Heimdallarchaeales</taxon>
        <taxon>Candidatus Heimdallarchaeaceae</taxon>
        <taxon>Candidatus Heimdallarchaeum</taxon>
    </lineage>
</organism>
<reference evidence="10" key="1">
    <citation type="journal article" date="2022" name="Nat. Microbiol.">
        <title>Unique mobile elements and scalable gene flow at the prokaryote-eukaryote boundary revealed by circularized Asgard archaea genomes.</title>
        <authorList>
            <person name="Wu F."/>
            <person name="Speth D.R."/>
            <person name="Philosof A."/>
            <person name="Cremiere A."/>
            <person name="Narayanan A."/>
            <person name="Barco R.A."/>
            <person name="Connon S.A."/>
            <person name="Amend J.P."/>
            <person name="Antoshechkin I.A."/>
            <person name="Orphan V.J."/>
        </authorList>
    </citation>
    <scope>NUCLEOTIDE SEQUENCE</scope>
    <source>
        <strain evidence="10">PR6</strain>
    </source>
</reference>
<keyword evidence="5" id="KW-0106">Calcium</keyword>
<dbReference type="Gene3D" id="2.160.20.10">
    <property type="entry name" value="Single-stranded right-handed beta-helix, Pectin lyase-like"/>
    <property type="match status" value="2"/>
</dbReference>
<dbReference type="NCBIfam" id="TIGR03804">
    <property type="entry name" value="para_beta_helix"/>
    <property type="match status" value="3"/>
</dbReference>
<proteinExistence type="predicted"/>
<dbReference type="InterPro" id="IPR059100">
    <property type="entry name" value="TSP3_bac"/>
</dbReference>
<evidence type="ECO:0000256" key="8">
    <source>
        <dbReference type="SAM" id="Phobius"/>
    </source>
</evidence>
<dbReference type="InterPro" id="IPR006626">
    <property type="entry name" value="PbH1"/>
</dbReference>
<keyword evidence="8" id="KW-0812">Transmembrane</keyword>
<evidence type="ECO:0000256" key="1">
    <source>
        <dbReference type="ARBA" id="ARBA00004613"/>
    </source>
</evidence>
<keyword evidence="3" id="KW-0964">Secreted</keyword>
<keyword evidence="8" id="KW-1133">Transmembrane helix</keyword>
<feature type="coiled-coil region" evidence="6">
    <location>
        <begin position="950"/>
        <end position="977"/>
    </location>
</feature>
<feature type="domain" description="Periplasmic copper-binding protein NosD beta helix" evidence="9">
    <location>
        <begin position="268"/>
        <end position="434"/>
    </location>
</feature>
<gene>
    <name evidence="10" type="ORF">K9W46_02545</name>
</gene>
<feature type="transmembrane region" description="Helical" evidence="8">
    <location>
        <begin position="746"/>
        <end position="765"/>
    </location>
</feature>
<feature type="domain" description="Periplasmic copper-binding protein NosD beta helix" evidence="9">
    <location>
        <begin position="95"/>
        <end position="208"/>
    </location>
</feature>
<feature type="compositionally biased region" description="Acidic residues" evidence="7">
    <location>
        <begin position="637"/>
        <end position="658"/>
    </location>
</feature>
<feature type="compositionally biased region" description="Acidic residues" evidence="7">
    <location>
        <begin position="618"/>
        <end position="628"/>
    </location>
</feature>
<dbReference type="Pfam" id="PF05048">
    <property type="entry name" value="NosD"/>
    <property type="match status" value="2"/>
</dbReference>